<sequence>MACTIDFRRLDEGFGGKTFKRKRSEQEAEKLQVLNPSSEAPPHHDSMDVDTGDRPSAKRQAVQSSDDPNKPSFGKPTYDGNRGKVSGRKERGSDTSSIGSAVREKKRR</sequence>
<dbReference type="GO" id="GO:0005730">
    <property type="term" value="C:nucleolus"/>
    <property type="evidence" value="ECO:0007669"/>
    <property type="project" value="UniProtKB-SubCell"/>
</dbReference>
<evidence type="ECO:0000256" key="1">
    <source>
        <dbReference type="ARBA" id="ARBA00004286"/>
    </source>
</evidence>
<accession>A0AAW2ST96</accession>
<evidence type="ECO:0000256" key="10">
    <source>
        <dbReference type="SAM" id="MobiDB-lite"/>
    </source>
</evidence>
<feature type="region of interest" description="Disordered" evidence="10">
    <location>
        <begin position="14"/>
        <end position="108"/>
    </location>
</feature>
<keyword evidence="4" id="KW-0158">Chromosome</keyword>
<organism evidence="11">
    <name type="scientific">Sesamum calycinum</name>
    <dbReference type="NCBI Taxonomy" id="2727403"/>
    <lineage>
        <taxon>Eukaryota</taxon>
        <taxon>Viridiplantae</taxon>
        <taxon>Streptophyta</taxon>
        <taxon>Embryophyta</taxon>
        <taxon>Tracheophyta</taxon>
        <taxon>Spermatophyta</taxon>
        <taxon>Magnoliopsida</taxon>
        <taxon>eudicotyledons</taxon>
        <taxon>Gunneridae</taxon>
        <taxon>Pentapetalae</taxon>
        <taxon>asterids</taxon>
        <taxon>lamiids</taxon>
        <taxon>Lamiales</taxon>
        <taxon>Pedaliaceae</taxon>
        <taxon>Sesamum</taxon>
    </lineage>
</organism>
<keyword evidence="8" id="KW-0539">Nucleus</keyword>
<evidence type="ECO:0000256" key="9">
    <source>
        <dbReference type="ARBA" id="ARBA00093307"/>
    </source>
</evidence>
<reference evidence="11" key="2">
    <citation type="journal article" date="2024" name="Plant">
        <title>Genomic evolution and insights into agronomic trait innovations of Sesamum species.</title>
        <authorList>
            <person name="Miao H."/>
            <person name="Wang L."/>
            <person name="Qu L."/>
            <person name="Liu H."/>
            <person name="Sun Y."/>
            <person name="Le M."/>
            <person name="Wang Q."/>
            <person name="Wei S."/>
            <person name="Zheng Y."/>
            <person name="Lin W."/>
            <person name="Duan Y."/>
            <person name="Cao H."/>
            <person name="Xiong S."/>
            <person name="Wang X."/>
            <person name="Wei L."/>
            <person name="Li C."/>
            <person name="Ma Q."/>
            <person name="Ju M."/>
            <person name="Zhao R."/>
            <person name="Li G."/>
            <person name="Mu C."/>
            <person name="Tian Q."/>
            <person name="Mei H."/>
            <person name="Zhang T."/>
            <person name="Gao T."/>
            <person name="Zhang H."/>
        </authorList>
    </citation>
    <scope>NUCLEOTIDE SEQUENCE</scope>
    <source>
        <strain evidence="11">KEN8</strain>
    </source>
</reference>
<feature type="compositionally biased region" description="Basic and acidic residues" evidence="10">
    <location>
        <begin position="41"/>
        <end position="56"/>
    </location>
</feature>
<proteinExistence type="predicted"/>
<gene>
    <name evidence="11" type="ORF">Scaly_0029400</name>
</gene>
<evidence type="ECO:0000313" key="11">
    <source>
        <dbReference type="EMBL" id="KAL0395810.1"/>
    </source>
</evidence>
<name>A0AAW2ST96_9LAMI</name>
<dbReference type="PANTHER" id="PTHR13557">
    <property type="entry name" value="COILED-COIL DOMAIN-CONTAINING PROTEIN 86"/>
    <property type="match status" value="1"/>
</dbReference>
<keyword evidence="7" id="KW-0175">Coiled coil</keyword>
<evidence type="ECO:0000256" key="7">
    <source>
        <dbReference type="ARBA" id="ARBA00023054"/>
    </source>
</evidence>
<dbReference type="AlphaFoldDB" id="A0AAW2ST96"/>
<dbReference type="InterPro" id="IPR026570">
    <property type="entry name" value="CCDC86"/>
</dbReference>
<keyword evidence="5" id="KW-0597">Phosphoprotein</keyword>
<keyword evidence="6" id="KW-0164">Citrullination</keyword>
<dbReference type="GO" id="GO:0005694">
    <property type="term" value="C:chromosome"/>
    <property type="evidence" value="ECO:0007669"/>
    <property type="project" value="UniProtKB-SubCell"/>
</dbReference>
<evidence type="ECO:0000256" key="5">
    <source>
        <dbReference type="ARBA" id="ARBA00022553"/>
    </source>
</evidence>
<comment type="function">
    <text evidence="9">Required for proper chromosome segregation during mitosis and error-free mitotic progression.</text>
</comment>
<comment type="caution">
    <text evidence="11">The sequence shown here is derived from an EMBL/GenBank/DDBJ whole genome shotgun (WGS) entry which is preliminary data.</text>
</comment>
<dbReference type="EMBL" id="JACGWM010000001">
    <property type="protein sequence ID" value="KAL0395810.1"/>
    <property type="molecule type" value="Genomic_DNA"/>
</dbReference>
<evidence type="ECO:0000256" key="2">
    <source>
        <dbReference type="ARBA" id="ARBA00004604"/>
    </source>
</evidence>
<evidence type="ECO:0000256" key="4">
    <source>
        <dbReference type="ARBA" id="ARBA00022454"/>
    </source>
</evidence>
<evidence type="ECO:0000256" key="3">
    <source>
        <dbReference type="ARBA" id="ARBA00016738"/>
    </source>
</evidence>
<protein>
    <recommendedName>
        <fullName evidence="3">Coiled-coil domain-containing protein 86</fullName>
    </recommendedName>
</protein>
<evidence type="ECO:0000256" key="8">
    <source>
        <dbReference type="ARBA" id="ARBA00023242"/>
    </source>
</evidence>
<reference evidence="11" key="1">
    <citation type="submission" date="2020-06" db="EMBL/GenBank/DDBJ databases">
        <authorList>
            <person name="Li T."/>
            <person name="Hu X."/>
            <person name="Zhang T."/>
            <person name="Song X."/>
            <person name="Zhang H."/>
            <person name="Dai N."/>
            <person name="Sheng W."/>
            <person name="Hou X."/>
            <person name="Wei L."/>
        </authorList>
    </citation>
    <scope>NUCLEOTIDE SEQUENCE</scope>
    <source>
        <strain evidence="11">KEN8</strain>
        <tissue evidence="11">Leaf</tissue>
    </source>
</reference>
<dbReference type="PANTHER" id="PTHR13557:SF1">
    <property type="entry name" value="COILED-COIL DOMAIN-CONTAINING PROTEIN 86"/>
    <property type="match status" value="1"/>
</dbReference>
<evidence type="ECO:0000256" key="6">
    <source>
        <dbReference type="ARBA" id="ARBA00022934"/>
    </source>
</evidence>
<comment type="subcellular location">
    <subcellularLocation>
        <location evidence="1">Chromosome</location>
    </subcellularLocation>
    <subcellularLocation>
        <location evidence="2">Nucleus</location>
        <location evidence="2">Nucleolus</location>
    </subcellularLocation>
</comment>